<dbReference type="InterPro" id="IPR011856">
    <property type="entry name" value="tRNA_endonuc-like_dom_sf"/>
</dbReference>
<keyword evidence="4" id="KW-1185">Reference proteome</keyword>
<proteinExistence type="predicted"/>
<evidence type="ECO:0000256" key="1">
    <source>
        <dbReference type="ARBA" id="ARBA00023125"/>
    </source>
</evidence>
<dbReference type="OrthoDB" id="570199at2"/>
<protein>
    <recommendedName>
        <fullName evidence="2">Endonuclease NucS C-terminal domain-containing protein</fullName>
    </recommendedName>
</protein>
<dbReference type="InterPro" id="IPR048301">
    <property type="entry name" value="NucS_C"/>
</dbReference>
<evidence type="ECO:0000313" key="3">
    <source>
        <dbReference type="EMBL" id="EIJ35411.1"/>
    </source>
</evidence>
<reference evidence="4" key="1">
    <citation type="journal article" date="2011" name="Stand. Genomic Sci.">
        <title>Genome sequence of the filamentous, gliding Thiothrix nivea neotype strain (JP2(T)).</title>
        <authorList>
            <person name="Lapidus A."/>
            <person name="Nolan M."/>
            <person name="Lucas S."/>
            <person name="Glavina Del Rio T."/>
            <person name="Tice H."/>
            <person name="Cheng J.F."/>
            <person name="Tapia R."/>
            <person name="Han C."/>
            <person name="Goodwin L."/>
            <person name="Pitluck S."/>
            <person name="Liolios K."/>
            <person name="Pagani I."/>
            <person name="Ivanova N."/>
            <person name="Huntemann M."/>
            <person name="Mavromatis K."/>
            <person name="Mikhailova N."/>
            <person name="Pati A."/>
            <person name="Chen A."/>
            <person name="Palaniappan K."/>
            <person name="Land M."/>
            <person name="Brambilla E.M."/>
            <person name="Rohde M."/>
            <person name="Abt B."/>
            <person name="Verbarg S."/>
            <person name="Goker M."/>
            <person name="Bristow J."/>
            <person name="Eisen J.A."/>
            <person name="Markowitz V."/>
            <person name="Hugenholtz P."/>
            <person name="Kyrpides N.C."/>
            <person name="Klenk H.P."/>
            <person name="Woyke T."/>
        </authorList>
    </citation>
    <scope>NUCLEOTIDE SEQUENCE [LARGE SCALE GENOMIC DNA]</scope>
    <source>
        <strain evidence="4">ATCC 35100 / DSM 5205 / JP2</strain>
    </source>
</reference>
<name>A0A656HE86_THINJ</name>
<dbReference type="GO" id="GO:0004519">
    <property type="term" value="F:endonuclease activity"/>
    <property type="evidence" value="ECO:0007669"/>
    <property type="project" value="InterPro"/>
</dbReference>
<dbReference type="GO" id="GO:0003677">
    <property type="term" value="F:DNA binding"/>
    <property type="evidence" value="ECO:0007669"/>
    <property type="project" value="UniProtKB-KW"/>
</dbReference>
<feature type="domain" description="Endonuclease NucS C-terminal" evidence="2">
    <location>
        <begin position="25"/>
        <end position="108"/>
    </location>
</feature>
<dbReference type="CDD" id="cd22341">
    <property type="entry name" value="NucS-like"/>
    <property type="match status" value="1"/>
</dbReference>
<organism evidence="3 4">
    <name type="scientific">Thiothrix nivea (strain ATCC 35100 / DSM 5205 / JP2)</name>
    <dbReference type="NCBI Taxonomy" id="870187"/>
    <lineage>
        <taxon>Bacteria</taxon>
        <taxon>Pseudomonadati</taxon>
        <taxon>Pseudomonadota</taxon>
        <taxon>Gammaproteobacteria</taxon>
        <taxon>Thiotrichales</taxon>
        <taxon>Thiotrichaceae</taxon>
        <taxon>Thiothrix</taxon>
    </lineage>
</organism>
<dbReference type="InterPro" id="IPR002793">
    <property type="entry name" value="Endonuclease_NucS"/>
</dbReference>
<dbReference type="Pfam" id="PF01939">
    <property type="entry name" value="NucS_C"/>
    <property type="match status" value="1"/>
</dbReference>
<dbReference type="Gene3D" id="3.40.1350.10">
    <property type="match status" value="1"/>
</dbReference>
<dbReference type="RefSeq" id="WP_002709313.1">
    <property type="nucleotide sequence ID" value="NZ_JH651384.1"/>
</dbReference>
<gene>
    <name evidence="3" type="ORF">Thini_2880</name>
</gene>
<keyword evidence="1" id="KW-0238">DNA-binding</keyword>
<dbReference type="EMBL" id="JH651384">
    <property type="protein sequence ID" value="EIJ35411.1"/>
    <property type="molecule type" value="Genomic_DNA"/>
</dbReference>
<dbReference type="AlphaFoldDB" id="A0A656HE86"/>
<evidence type="ECO:0000259" key="2">
    <source>
        <dbReference type="Pfam" id="PF01939"/>
    </source>
</evidence>
<sequence>MPIEVGIWKIQGQPQKLSFSALESEKKLEDVLESNLAILSPDWLYLGRQIPTAHGKYIDILAMDGDGNLCVIELKRHKTPREAVAQLLDYASWVQGLSYDQVTGIYADNHPSKEFEQGFVEFFNSPGPPEQVNRRHQLVLVAAELDSASERIINYLSDNYGVPINALFFRYFRDGENEYLTRTWLLDPQNAEVQSEKVASPSKQDGVWNGLDYYVAYGDNGDGNLVWEDARQHGFVTANGGRWYTRTLEQLKSGDRVFACIPGRGYVGVGEVLDTVKPITEFMLEINGAPTPVCEAGLRGHYMCKQADDPETRAGFVRVKWYKTVPQEQAFWQKGMYANQNTVTKLRNRFTLEQLERFFQLQQD</sequence>
<evidence type="ECO:0000313" key="4">
    <source>
        <dbReference type="Proteomes" id="UP000005317"/>
    </source>
</evidence>
<dbReference type="Proteomes" id="UP000005317">
    <property type="component" value="Unassembled WGS sequence"/>
</dbReference>
<accession>A0A656HE86</accession>